<dbReference type="Pfam" id="PF09409">
    <property type="entry name" value="PUB"/>
    <property type="match status" value="1"/>
</dbReference>
<dbReference type="PANTHER" id="PTHR47694:SF1">
    <property type="entry name" value="PLANT UBX DOMAIN-CONTAINING PROTEIN 2"/>
    <property type="match status" value="1"/>
</dbReference>
<dbReference type="SMART" id="SM00580">
    <property type="entry name" value="PUG"/>
    <property type="match status" value="1"/>
</dbReference>
<dbReference type="PANTHER" id="PTHR47694">
    <property type="entry name" value="PLANT UBX DOMAIN-CONTAINING PROTEIN 2"/>
    <property type="match status" value="1"/>
</dbReference>
<dbReference type="CDD" id="cd09212">
    <property type="entry name" value="PUB"/>
    <property type="match status" value="1"/>
</dbReference>
<dbReference type="InterPro" id="IPR036339">
    <property type="entry name" value="PUB-like_dom_sf"/>
</dbReference>
<dbReference type="AlphaFoldDB" id="A0A835SLM6"/>
<organism evidence="2 3">
    <name type="scientific">Chlamydomonas incerta</name>
    <dbReference type="NCBI Taxonomy" id="51695"/>
    <lineage>
        <taxon>Eukaryota</taxon>
        <taxon>Viridiplantae</taxon>
        <taxon>Chlorophyta</taxon>
        <taxon>core chlorophytes</taxon>
        <taxon>Chlorophyceae</taxon>
        <taxon>CS clade</taxon>
        <taxon>Chlamydomonadales</taxon>
        <taxon>Chlamydomonadaceae</taxon>
        <taxon>Chlamydomonas</taxon>
    </lineage>
</organism>
<proteinExistence type="predicted"/>
<sequence>MGYGGYVSAKLPPAKPTEVEAAVQAIKSLETVEMIHKLVYNTAVQPKDEKFRKVRLGNPKIQAVLGEVPGAIDAMVALGWALEEAEGEQFLVVPAGKFLGMQQVRIVEAARDKLAKDVKDQSRHDTRVAIQG</sequence>
<protein>
    <recommendedName>
        <fullName evidence="1">PUB domain-containing protein</fullName>
    </recommendedName>
</protein>
<name>A0A835SLM6_CHLIN</name>
<dbReference type="EMBL" id="JAEHOC010000091">
    <property type="protein sequence ID" value="KAG2422910.1"/>
    <property type="molecule type" value="Genomic_DNA"/>
</dbReference>
<accession>A0A835SLM6</accession>
<gene>
    <name evidence="2" type="ORF">HXX76_015736</name>
</gene>
<evidence type="ECO:0000313" key="2">
    <source>
        <dbReference type="EMBL" id="KAG2422910.1"/>
    </source>
</evidence>
<dbReference type="OrthoDB" id="336240at2759"/>
<comment type="caution">
    <text evidence="2">The sequence shown here is derived from an EMBL/GenBank/DDBJ whole genome shotgun (WGS) entry which is preliminary data.</text>
</comment>
<evidence type="ECO:0000313" key="3">
    <source>
        <dbReference type="Proteomes" id="UP000650467"/>
    </source>
</evidence>
<evidence type="ECO:0000259" key="1">
    <source>
        <dbReference type="Pfam" id="PF09409"/>
    </source>
</evidence>
<keyword evidence="3" id="KW-1185">Reference proteome</keyword>
<dbReference type="SUPFAM" id="SSF143503">
    <property type="entry name" value="PUG domain-like"/>
    <property type="match status" value="1"/>
</dbReference>
<dbReference type="Gene3D" id="1.20.58.2190">
    <property type="match status" value="1"/>
</dbReference>
<feature type="domain" description="PUB" evidence="1">
    <location>
        <begin position="28"/>
        <end position="103"/>
    </location>
</feature>
<dbReference type="InterPro" id="IPR018997">
    <property type="entry name" value="PUB_domain"/>
</dbReference>
<dbReference type="Proteomes" id="UP000650467">
    <property type="component" value="Unassembled WGS sequence"/>
</dbReference>
<reference evidence="2" key="1">
    <citation type="journal article" date="2020" name="bioRxiv">
        <title>Comparative genomics of Chlamydomonas.</title>
        <authorList>
            <person name="Craig R.J."/>
            <person name="Hasan A.R."/>
            <person name="Ness R.W."/>
            <person name="Keightley P.D."/>
        </authorList>
    </citation>
    <scope>NUCLEOTIDE SEQUENCE</scope>
    <source>
        <strain evidence="2">SAG 7.73</strain>
    </source>
</reference>